<dbReference type="EMBL" id="LN999010">
    <property type="protein sequence ID" value="CUX77513.1"/>
    <property type="molecule type" value="Genomic_DNA"/>
</dbReference>
<reference evidence="3" key="2">
    <citation type="submission" date="2016-01" db="EMBL/GenBank/DDBJ databases">
        <authorList>
            <person name="Oliw E.H."/>
        </authorList>
    </citation>
    <scope>NUCLEOTIDE SEQUENCE</scope>
    <source>
        <strain evidence="3">1</strain>
    </source>
</reference>
<reference evidence="4" key="1">
    <citation type="submission" date="2016-01" db="EMBL/GenBank/DDBJ databases">
        <authorList>
            <person name="Vorgias C.E."/>
        </authorList>
    </citation>
    <scope>NUCLEOTIDE SEQUENCE [LARGE SCALE GENOMIC DNA]</scope>
</reference>
<dbReference type="Proteomes" id="UP000093069">
    <property type="component" value="Chromosome I"/>
</dbReference>
<evidence type="ECO:0000256" key="1">
    <source>
        <dbReference type="SAM" id="Phobius"/>
    </source>
</evidence>
<dbReference type="RefSeq" id="WP_068576874.1">
    <property type="nucleotide sequence ID" value="NZ_CP015193.1"/>
</dbReference>
<feature type="transmembrane region" description="Helical" evidence="1">
    <location>
        <begin position="147"/>
        <end position="168"/>
    </location>
</feature>
<feature type="transmembrane region" description="Helical" evidence="1">
    <location>
        <begin position="20"/>
        <end position="42"/>
    </location>
</feature>
<feature type="transmembrane region" description="Helical" evidence="1">
    <location>
        <begin position="110"/>
        <end position="135"/>
    </location>
</feature>
<dbReference type="GeneID" id="33322021"/>
<name>A0A160VRC0_9EURY</name>
<keyword evidence="1" id="KW-0472">Membrane</keyword>
<evidence type="ECO:0000313" key="3">
    <source>
        <dbReference type="EMBL" id="CUX77513.1"/>
    </source>
</evidence>
<accession>A0A160VRC0</accession>
<dbReference type="OrthoDB" id="86220at2157"/>
<proteinExistence type="predicted"/>
<feature type="transmembrane region" description="Helical" evidence="1">
    <location>
        <begin position="48"/>
        <end position="71"/>
    </location>
</feature>
<dbReference type="KEGG" id="tch:CHITON_0734"/>
<evidence type="ECO:0000313" key="5">
    <source>
        <dbReference type="Proteomes" id="UP000250189"/>
    </source>
</evidence>
<keyword evidence="1" id="KW-1133">Transmembrane helix</keyword>
<dbReference type="AlphaFoldDB" id="A0A160VRC0"/>
<evidence type="ECO:0000313" key="4">
    <source>
        <dbReference type="Proteomes" id="UP000093069"/>
    </source>
</evidence>
<dbReference type="Proteomes" id="UP000250189">
    <property type="component" value="Chromosome"/>
</dbReference>
<keyword evidence="5" id="KW-1185">Reference proteome</keyword>
<keyword evidence="1" id="KW-0812">Transmembrane</keyword>
<protein>
    <submittedName>
        <fullName evidence="3">Uncharacterized protein</fullName>
    </submittedName>
</protein>
<feature type="transmembrane region" description="Helical" evidence="1">
    <location>
        <begin position="83"/>
        <end position="104"/>
    </location>
</feature>
<gene>
    <name evidence="2" type="ORF">A3L04_05545</name>
    <name evidence="3" type="ORF">CHITON_0734</name>
</gene>
<dbReference type="STRING" id="54262.CHITON_0734"/>
<organism evidence="3 4">
    <name type="scientific">Thermococcus chitonophagus</name>
    <dbReference type="NCBI Taxonomy" id="54262"/>
    <lineage>
        <taxon>Archaea</taxon>
        <taxon>Methanobacteriati</taxon>
        <taxon>Methanobacteriota</taxon>
        <taxon>Thermococci</taxon>
        <taxon>Thermococcales</taxon>
        <taxon>Thermococcaceae</taxon>
        <taxon>Thermococcus</taxon>
    </lineage>
</organism>
<evidence type="ECO:0000313" key="2">
    <source>
        <dbReference type="EMBL" id="ASJ16571.1"/>
    </source>
</evidence>
<sequence length="171" mass="19723">MEEVRELKNVLERVEKKLIASYHVYTALIYSAWLLVMGGYLLLDYLNFQWLGAYWGIAIFGIILLTIHVHNRYLREQSGEFKLGYAWIMIIAWILGGVSWGLLFPGPQGLAFMISLGHIGMFISFGDYSFLIPVLTLITFLRPEWPLVNSLIIITYSLTALVNLYRVFRVI</sequence>
<reference evidence="2 5" key="3">
    <citation type="submission" date="2016-04" db="EMBL/GenBank/DDBJ databases">
        <title>Complete genome sequence of Thermococcus chitonophagus type strain GC74.</title>
        <authorList>
            <person name="Oger P.M."/>
        </authorList>
    </citation>
    <scope>NUCLEOTIDE SEQUENCE [LARGE SCALE GENOMIC DNA]</scope>
    <source>
        <strain evidence="2 5">GC74</strain>
    </source>
</reference>
<dbReference type="EMBL" id="CP015193">
    <property type="protein sequence ID" value="ASJ16571.1"/>
    <property type="molecule type" value="Genomic_DNA"/>
</dbReference>